<evidence type="ECO:0000256" key="7">
    <source>
        <dbReference type="RuleBase" id="RU003879"/>
    </source>
</evidence>
<evidence type="ECO:0000313" key="9">
    <source>
        <dbReference type="Proteomes" id="UP000257131"/>
    </source>
</evidence>
<dbReference type="PANTHER" id="PTHR30558:SF3">
    <property type="entry name" value="BIOPOLYMER TRANSPORT PROTEIN EXBD-RELATED"/>
    <property type="match status" value="1"/>
</dbReference>
<dbReference type="EMBL" id="QOHR01000039">
    <property type="protein sequence ID" value="REC54042.1"/>
    <property type="molecule type" value="Genomic_DNA"/>
</dbReference>
<keyword evidence="7" id="KW-0813">Transport</keyword>
<organism evidence="8 9">
    <name type="scientific">Rhodosalinus sediminis</name>
    <dbReference type="NCBI Taxonomy" id="1940533"/>
    <lineage>
        <taxon>Bacteria</taxon>
        <taxon>Pseudomonadati</taxon>
        <taxon>Pseudomonadota</taxon>
        <taxon>Alphaproteobacteria</taxon>
        <taxon>Rhodobacterales</taxon>
        <taxon>Paracoccaceae</taxon>
        <taxon>Rhodosalinus</taxon>
    </lineage>
</organism>
<keyword evidence="4 7" id="KW-0812">Transmembrane</keyword>
<evidence type="ECO:0000256" key="6">
    <source>
        <dbReference type="ARBA" id="ARBA00023136"/>
    </source>
</evidence>
<evidence type="ECO:0000256" key="3">
    <source>
        <dbReference type="ARBA" id="ARBA00022475"/>
    </source>
</evidence>
<keyword evidence="6" id="KW-0472">Membrane</keyword>
<dbReference type="PANTHER" id="PTHR30558">
    <property type="entry name" value="EXBD MEMBRANE COMPONENT OF PMF-DRIVEN MACROMOLECULE IMPORT SYSTEM"/>
    <property type="match status" value="1"/>
</dbReference>
<dbReference type="GO" id="GO:0005886">
    <property type="term" value="C:plasma membrane"/>
    <property type="evidence" value="ECO:0007669"/>
    <property type="project" value="UniProtKB-SubCell"/>
</dbReference>
<dbReference type="Pfam" id="PF02472">
    <property type="entry name" value="ExbD"/>
    <property type="match status" value="1"/>
</dbReference>
<dbReference type="OrthoDB" id="5456447at2"/>
<dbReference type="GO" id="GO:0022857">
    <property type="term" value="F:transmembrane transporter activity"/>
    <property type="evidence" value="ECO:0007669"/>
    <property type="project" value="InterPro"/>
</dbReference>
<accession>A0A3D9BKV7</accession>
<keyword evidence="9" id="KW-1185">Reference proteome</keyword>
<name>A0A3D9BKV7_9RHOB</name>
<dbReference type="GO" id="GO:0015031">
    <property type="term" value="P:protein transport"/>
    <property type="evidence" value="ECO:0007669"/>
    <property type="project" value="UniProtKB-KW"/>
</dbReference>
<comment type="similarity">
    <text evidence="2 7">Belongs to the ExbD/TolR family.</text>
</comment>
<keyword evidence="3" id="KW-1003">Cell membrane</keyword>
<dbReference type="AlphaFoldDB" id="A0A3D9BKV7"/>
<dbReference type="Proteomes" id="UP000257131">
    <property type="component" value="Unassembled WGS sequence"/>
</dbReference>
<evidence type="ECO:0000256" key="1">
    <source>
        <dbReference type="ARBA" id="ARBA00004162"/>
    </source>
</evidence>
<keyword evidence="5" id="KW-1133">Transmembrane helix</keyword>
<dbReference type="InterPro" id="IPR003400">
    <property type="entry name" value="ExbD"/>
</dbReference>
<evidence type="ECO:0000256" key="4">
    <source>
        <dbReference type="ARBA" id="ARBA00022692"/>
    </source>
</evidence>
<reference evidence="8 9" key="1">
    <citation type="journal article" date="2017" name="Int. J. Syst. Evol. Microbiol.">
        <title>Rhodosalinus sediminis gen. nov., sp. nov., isolated from marine saltern.</title>
        <authorList>
            <person name="Guo L.Y."/>
            <person name="Ling S.K."/>
            <person name="Li C.M."/>
            <person name="Chen G.J."/>
            <person name="Du Z.J."/>
        </authorList>
    </citation>
    <scope>NUCLEOTIDE SEQUENCE [LARGE SCALE GENOMIC DNA]</scope>
    <source>
        <strain evidence="8 9">WDN1C137</strain>
    </source>
</reference>
<gene>
    <name evidence="8" type="ORF">DRV84_14315</name>
</gene>
<proteinExistence type="inferred from homology"/>
<sequence length="108" mass="10954">MIDVVFLLLVFFMLAARIGQEGALTLATGGGSGAYEGPPRLVTIRAQGLALNGAAVPAAALPDRLRDLGGGPGRTVVLRAGEGADLQRLAEVTGALTAAGFDRLVLVE</sequence>
<keyword evidence="7" id="KW-0653">Protein transport</keyword>
<evidence type="ECO:0000313" key="8">
    <source>
        <dbReference type="EMBL" id="REC54042.1"/>
    </source>
</evidence>
<dbReference type="Gene3D" id="3.30.420.270">
    <property type="match status" value="1"/>
</dbReference>
<comment type="subcellular location">
    <subcellularLocation>
        <location evidence="1">Cell membrane</location>
        <topology evidence="1">Single-pass membrane protein</topology>
    </subcellularLocation>
    <subcellularLocation>
        <location evidence="7">Cell membrane</location>
        <topology evidence="7">Single-pass type II membrane protein</topology>
    </subcellularLocation>
</comment>
<comment type="caution">
    <text evidence="8">The sequence shown here is derived from an EMBL/GenBank/DDBJ whole genome shotgun (WGS) entry which is preliminary data.</text>
</comment>
<evidence type="ECO:0000256" key="2">
    <source>
        <dbReference type="ARBA" id="ARBA00005811"/>
    </source>
</evidence>
<protein>
    <submittedName>
        <fullName evidence="8">Biopolymer transporter ExbD</fullName>
    </submittedName>
</protein>
<evidence type="ECO:0000256" key="5">
    <source>
        <dbReference type="ARBA" id="ARBA00022989"/>
    </source>
</evidence>